<feature type="domain" description="Ubiquinol-cytochrome c chaperone" evidence="2">
    <location>
        <begin position="17"/>
        <end position="154"/>
    </location>
</feature>
<dbReference type="InParanoid" id="A7SQK1"/>
<dbReference type="InterPro" id="IPR021150">
    <property type="entry name" value="Ubiq_cyt_c_chap"/>
</dbReference>
<comment type="similarity">
    <text evidence="1">Belongs to the CBP3 family.</text>
</comment>
<dbReference type="InterPro" id="IPR007129">
    <property type="entry name" value="Ubiqinol_cyt_c_chaperone_CPB3"/>
</dbReference>
<reference evidence="3" key="1">
    <citation type="journal article" date="2007" name="Science">
        <title>Sea anemone genome reveals ancestral eumetazoan gene repertoire and genomic organization.</title>
        <authorList>
            <person name="Putnam N.H."/>
            <person name="Srivastava M."/>
            <person name="Hellsten U."/>
            <person name="Dirks B."/>
            <person name="Chapman J."/>
            <person name="Salamov A."/>
            <person name="Terry A."/>
            <person name="Shapiro H."/>
            <person name="Lindquist E."/>
            <person name="Kapitonov V.V."/>
            <person name="Jurka J."/>
            <person name="Genikhovich G."/>
            <person name="Grigoriev I.V."/>
            <person name="Lucas S.M."/>
            <person name="Steele R.E."/>
            <person name="Finnerty J.R."/>
            <person name="Technau U."/>
            <person name="Martindale M.Q."/>
            <person name="Rokhsar D.S."/>
        </authorList>
    </citation>
    <scope>NUCLEOTIDE SEQUENCE [LARGE SCALE GENOMIC DNA]</scope>
    <source>
        <strain evidence="3">CH2 x CH6</strain>
    </source>
</reference>
<name>A7SQK1_NEMVE</name>
<dbReference type="KEGG" id="nve:5505279"/>
<evidence type="ECO:0000256" key="1">
    <source>
        <dbReference type="ARBA" id="ARBA00006407"/>
    </source>
</evidence>
<evidence type="ECO:0000313" key="3">
    <source>
        <dbReference type="EMBL" id="EDO34002.1"/>
    </source>
</evidence>
<protein>
    <recommendedName>
        <fullName evidence="2">Ubiquinol-cytochrome c chaperone domain-containing protein</fullName>
    </recommendedName>
</protein>
<gene>
    <name evidence="3" type="ORF">NEMVEDRAFT_v1g127657</name>
</gene>
<proteinExistence type="inferred from homology"/>
<evidence type="ECO:0000313" key="4">
    <source>
        <dbReference type="Proteomes" id="UP000001593"/>
    </source>
</evidence>
<organism evidence="3 4">
    <name type="scientific">Nematostella vectensis</name>
    <name type="common">Starlet sea anemone</name>
    <dbReference type="NCBI Taxonomy" id="45351"/>
    <lineage>
        <taxon>Eukaryota</taxon>
        <taxon>Metazoa</taxon>
        <taxon>Cnidaria</taxon>
        <taxon>Anthozoa</taxon>
        <taxon>Hexacorallia</taxon>
        <taxon>Actiniaria</taxon>
        <taxon>Edwardsiidae</taxon>
        <taxon>Nematostella</taxon>
    </lineage>
</organism>
<accession>A7SQK1</accession>
<keyword evidence="4" id="KW-1185">Reference proteome</keyword>
<dbReference type="PhylomeDB" id="A7SQK1"/>
<sequence>MYKCCVEGINYEDFFRACGMPDTFQSWFLINQLHIWMCLVRLKPEGKDGQYLYRKLVSIMWQDVEARMKIMGQIDSTVVRESLHELVQEFYGLIFAYDEGLLSHDRVLAAALWRNMFHDNRTDAVQLASMVEYVRRQVQHLDGLDSKEILETGQITWLPLRTPKQQEPFLYHTY</sequence>
<dbReference type="AlphaFoldDB" id="A7SQK1"/>
<dbReference type="STRING" id="45351.A7SQK1"/>
<dbReference type="PANTHER" id="PTHR12184:SF1">
    <property type="entry name" value="UBIQUINOL-CYTOCHROME-C REDUCTASE COMPLEX ASSEMBLY FACTOR 1"/>
    <property type="match status" value="1"/>
</dbReference>
<dbReference type="OrthoDB" id="4007at2759"/>
<dbReference type="eggNOG" id="KOG2873">
    <property type="taxonomic scope" value="Eukaryota"/>
</dbReference>
<dbReference type="EMBL" id="DS469747">
    <property type="protein sequence ID" value="EDO34002.1"/>
    <property type="molecule type" value="Genomic_DNA"/>
</dbReference>
<dbReference type="OMA" id="ISHQFNA"/>
<evidence type="ECO:0000259" key="2">
    <source>
        <dbReference type="Pfam" id="PF03981"/>
    </source>
</evidence>
<dbReference type="HOGENOM" id="CLU_051390_4_1_1"/>
<dbReference type="Pfam" id="PF03981">
    <property type="entry name" value="Ubiq_cyt_C_chap"/>
    <property type="match status" value="1"/>
</dbReference>
<dbReference type="Proteomes" id="UP000001593">
    <property type="component" value="Unassembled WGS sequence"/>
</dbReference>
<dbReference type="PANTHER" id="PTHR12184">
    <property type="entry name" value="UBIQUINOL-CYTOCHROME C REDUCTASE COMPLEX ASSEMBLY FACTOR 1 FAMILY MEMBER"/>
    <property type="match status" value="1"/>
</dbReference>